<dbReference type="Gene3D" id="2.40.128.90">
    <property type="entry name" value="OMPT-like"/>
    <property type="match status" value="1"/>
</dbReference>
<dbReference type="RefSeq" id="WP_039122488.1">
    <property type="nucleotide sequence ID" value="NZ_AOJP01000012.1"/>
</dbReference>
<accession>A0A017H360</accession>
<sequence>MKKYLALMTLILSSTVYANGGELSANIQNLNGKAGEYVYIPTNGDKISYLKWDIKNVPMLNLGYNYEYDNWEFSIRGRKNIGNNIRSGYMKDYDWFSTAEESEPVVLRSGLTKTEAEAMAEEKGKELGIKLDVKKGEDNADQYVVQYTPQEKDRGELSNFSKNKNYVKNIIGLDLTAKYYLKKNDKYKIAPMVGLNYDKFEFYALGGDQKNFIPGTASYLLIPGDGNKGITYKQRFMTPYLGMYFDYTINSNWEVSLLLKGSAWGRARAKDRHLERGKMESFEKYKSIKYLSSNLSIKYHWNESLALKYEIELTKYFKNKKSNVRHTDEDGKVENIKDLSGISNKTIASSFGFEYKF</sequence>
<dbReference type="GO" id="GO:0006508">
    <property type="term" value="P:proteolysis"/>
    <property type="evidence" value="ECO:0007669"/>
    <property type="project" value="InterPro"/>
</dbReference>
<comment type="caution">
    <text evidence="1">The sequence shown here is derived from an EMBL/GenBank/DDBJ whole genome shotgun (WGS) entry which is preliminary data.</text>
</comment>
<organism evidence="1 2">
    <name type="scientific">Fusobacterium necrophorum subsp. funduliforme B35</name>
    <dbReference type="NCBI Taxonomy" id="1226633"/>
    <lineage>
        <taxon>Bacteria</taxon>
        <taxon>Fusobacteriati</taxon>
        <taxon>Fusobacteriota</taxon>
        <taxon>Fusobacteriia</taxon>
        <taxon>Fusobacteriales</taxon>
        <taxon>Fusobacteriaceae</taxon>
        <taxon>Fusobacterium</taxon>
    </lineage>
</organism>
<dbReference type="InterPro" id="IPR020080">
    <property type="entry name" value="OM_adhesin/peptidase_omptin"/>
</dbReference>
<dbReference type="OrthoDB" id="2112810at2"/>
<dbReference type="GO" id="GO:0004190">
    <property type="term" value="F:aspartic-type endopeptidase activity"/>
    <property type="evidence" value="ECO:0007669"/>
    <property type="project" value="InterPro"/>
</dbReference>
<name>A0A017H360_9FUSO</name>
<protein>
    <submittedName>
        <fullName evidence="1">Peptidase</fullName>
    </submittedName>
</protein>
<proteinExistence type="predicted"/>
<dbReference type="Pfam" id="PF01278">
    <property type="entry name" value="Omptin"/>
    <property type="match status" value="2"/>
</dbReference>
<dbReference type="InterPro" id="IPR000036">
    <property type="entry name" value="Peptidase_A26_omptin"/>
</dbReference>
<dbReference type="InterPro" id="IPR053724">
    <property type="entry name" value="OMP_A26_sf"/>
</dbReference>
<dbReference type="Proteomes" id="UP000031184">
    <property type="component" value="Unassembled WGS sequence"/>
</dbReference>
<dbReference type="GO" id="GO:0009279">
    <property type="term" value="C:cell outer membrane"/>
    <property type="evidence" value="ECO:0007669"/>
    <property type="project" value="InterPro"/>
</dbReference>
<dbReference type="EMBL" id="AUZI01000026">
    <property type="protein sequence ID" value="KID48397.1"/>
    <property type="molecule type" value="Genomic_DNA"/>
</dbReference>
<reference evidence="1 2" key="1">
    <citation type="submission" date="2013-08" db="EMBL/GenBank/DDBJ databases">
        <title>An opportunistic ruminal bacterium that causes liver abscesses in cattle.</title>
        <authorList>
            <person name="Benahmed F.H."/>
            <person name="Rasmussen M."/>
            <person name="Harbottle H."/>
            <person name="Soppet D."/>
            <person name="Nagaraja T.G."/>
            <person name="Davidson M."/>
        </authorList>
    </citation>
    <scope>NUCLEOTIDE SEQUENCE [LARGE SCALE GENOMIC DNA]</scope>
    <source>
        <strain evidence="1 2">B35</strain>
    </source>
</reference>
<evidence type="ECO:0000313" key="1">
    <source>
        <dbReference type="EMBL" id="KID48397.1"/>
    </source>
</evidence>
<gene>
    <name evidence="1" type="ORF">C095_10655</name>
</gene>
<evidence type="ECO:0000313" key="2">
    <source>
        <dbReference type="Proteomes" id="UP000031184"/>
    </source>
</evidence>
<dbReference type="AlphaFoldDB" id="A0A017H360"/>
<dbReference type="SUPFAM" id="SSF69917">
    <property type="entry name" value="OMPT-like"/>
    <property type="match status" value="2"/>
</dbReference>
<dbReference type="PATRIC" id="fig|1226633.4.peg.2163"/>